<feature type="repeat" description="Cell wall-binding" evidence="2">
    <location>
        <begin position="362"/>
        <end position="381"/>
    </location>
</feature>
<gene>
    <name evidence="4" type="ORF">CYJ26_03540</name>
</gene>
<evidence type="ECO:0000256" key="1">
    <source>
        <dbReference type="ARBA" id="ARBA00022737"/>
    </source>
</evidence>
<dbReference type="Pfam" id="PF19127">
    <property type="entry name" value="Choline_bind_3"/>
    <property type="match status" value="2"/>
</dbReference>
<feature type="region of interest" description="Disordered" evidence="3">
    <location>
        <begin position="96"/>
        <end position="131"/>
    </location>
</feature>
<organism evidence="4 5">
    <name type="scientific">Actinomyces urogenitalis</name>
    <dbReference type="NCBI Taxonomy" id="103621"/>
    <lineage>
        <taxon>Bacteria</taxon>
        <taxon>Bacillati</taxon>
        <taxon>Actinomycetota</taxon>
        <taxon>Actinomycetes</taxon>
        <taxon>Actinomycetales</taxon>
        <taxon>Actinomycetaceae</taxon>
        <taxon>Actinomyces</taxon>
    </lineage>
</organism>
<sequence length="426" mass="47387">MPTSISVRILTRIISARQTPSSSDTGRRGSTLLSTDLWISDSARLWDKQYIYDQLVEAGSKAGKDYGALLIQRRRLSLILLRSILLSRSLSSETCKSRSSATPRTTSIPARCRTPISCPGASRSRRTARRHSCRAISRRPMGMRAVSQLRSGRAASSSSGTTVCPVRTVRSSSRLLIRSLPFRRAHTPTCSATRLMSSIVVVSAGTRQTRSARMAVRPWSSPWMRALWLSLGSRRLSSIAGEPRRDLMSRHIKEERPLLSGDGRSSWGQYYWFNGKPDASENTWVQDQGRWYYLTDTGVMATGWAKDGVTWYFFEASGAMRSGGWMKQGGTWYYLGADGAMRTGWQDIGGARYYLQPSGAMATGWVKVDGAWYFLHPNGAIATGWQSVAGTWYYLGTDGVMVDKDTVVIDGRESRFASSGAWLWYA</sequence>
<reference evidence="4 5" key="1">
    <citation type="submission" date="2017-12" db="EMBL/GenBank/DDBJ databases">
        <title>Phylogenetic diversity of female urinary microbiome.</title>
        <authorList>
            <person name="Thomas-White K."/>
            <person name="Wolfe A.J."/>
        </authorList>
    </citation>
    <scope>NUCLEOTIDE SEQUENCE [LARGE SCALE GENOMIC DNA]</scope>
    <source>
        <strain evidence="4 5">UMB0319</strain>
    </source>
</reference>
<dbReference type="PROSITE" id="PS51170">
    <property type="entry name" value="CW"/>
    <property type="match status" value="5"/>
</dbReference>
<dbReference type="Proteomes" id="UP000234778">
    <property type="component" value="Unassembled WGS sequence"/>
</dbReference>
<dbReference type="AlphaFoldDB" id="A0A2I1KUB0"/>
<feature type="repeat" description="Cell wall-binding" evidence="2">
    <location>
        <begin position="342"/>
        <end position="361"/>
    </location>
</feature>
<evidence type="ECO:0000256" key="2">
    <source>
        <dbReference type="PROSITE-ProRule" id="PRU00591"/>
    </source>
</evidence>
<protein>
    <recommendedName>
        <fullName evidence="6">N-acetylmuramoyl-L-alanine amidase family protein</fullName>
    </recommendedName>
</protein>
<evidence type="ECO:0000313" key="4">
    <source>
        <dbReference type="EMBL" id="PKY99209.1"/>
    </source>
</evidence>
<evidence type="ECO:0008006" key="6">
    <source>
        <dbReference type="Google" id="ProtNLM"/>
    </source>
</evidence>
<feature type="repeat" description="Cell wall-binding" evidence="2">
    <location>
        <begin position="322"/>
        <end position="341"/>
    </location>
</feature>
<name>A0A2I1KUB0_9ACTO</name>
<comment type="caution">
    <text evidence="4">The sequence shown here is derived from an EMBL/GenBank/DDBJ whole genome shotgun (WGS) entry which is preliminary data.</text>
</comment>
<dbReference type="InterPro" id="IPR018337">
    <property type="entry name" value="Cell_wall/Cho-bd_repeat"/>
</dbReference>
<dbReference type="SUPFAM" id="SSF69360">
    <property type="entry name" value="Cell wall binding repeat"/>
    <property type="match status" value="1"/>
</dbReference>
<keyword evidence="1" id="KW-0677">Repeat</keyword>
<feature type="repeat" description="Cell wall-binding" evidence="2">
    <location>
        <begin position="281"/>
        <end position="300"/>
    </location>
</feature>
<proteinExistence type="predicted"/>
<accession>A0A2I1KUB0</accession>
<evidence type="ECO:0000313" key="5">
    <source>
        <dbReference type="Proteomes" id="UP000234778"/>
    </source>
</evidence>
<dbReference type="Pfam" id="PF01473">
    <property type="entry name" value="Choline_bind_1"/>
    <property type="match status" value="1"/>
</dbReference>
<feature type="repeat" description="Cell wall-binding" evidence="2">
    <location>
        <begin position="382"/>
        <end position="401"/>
    </location>
</feature>
<evidence type="ECO:0000256" key="3">
    <source>
        <dbReference type="SAM" id="MobiDB-lite"/>
    </source>
</evidence>
<dbReference type="EMBL" id="PKHA01000002">
    <property type="protein sequence ID" value="PKY99209.1"/>
    <property type="molecule type" value="Genomic_DNA"/>
</dbReference>
<feature type="compositionally biased region" description="Polar residues" evidence="3">
    <location>
        <begin position="96"/>
        <end position="108"/>
    </location>
</feature>
<dbReference type="Gene3D" id="2.10.270.10">
    <property type="entry name" value="Cholin Binding"/>
    <property type="match status" value="3"/>
</dbReference>